<evidence type="ECO:0000256" key="1">
    <source>
        <dbReference type="SAM" id="MobiDB-lite"/>
    </source>
</evidence>
<name>A0A9P3PN42_LYOSH</name>
<evidence type="ECO:0000313" key="2">
    <source>
        <dbReference type="EMBL" id="GLB38691.1"/>
    </source>
</evidence>
<evidence type="ECO:0000313" key="3">
    <source>
        <dbReference type="Proteomes" id="UP001063166"/>
    </source>
</evidence>
<dbReference type="EMBL" id="BRPK01000005">
    <property type="protein sequence ID" value="GLB38691.1"/>
    <property type="molecule type" value="Genomic_DNA"/>
</dbReference>
<accession>A0A9P3PN42</accession>
<protein>
    <submittedName>
        <fullName evidence="2">Uncharacterized protein</fullName>
    </submittedName>
</protein>
<organism evidence="2 3">
    <name type="scientific">Lyophyllum shimeji</name>
    <name type="common">Hon-shimeji</name>
    <name type="synonym">Tricholoma shimeji</name>
    <dbReference type="NCBI Taxonomy" id="47721"/>
    <lineage>
        <taxon>Eukaryota</taxon>
        <taxon>Fungi</taxon>
        <taxon>Dikarya</taxon>
        <taxon>Basidiomycota</taxon>
        <taxon>Agaricomycotina</taxon>
        <taxon>Agaricomycetes</taxon>
        <taxon>Agaricomycetidae</taxon>
        <taxon>Agaricales</taxon>
        <taxon>Tricholomatineae</taxon>
        <taxon>Lyophyllaceae</taxon>
        <taxon>Lyophyllum</taxon>
    </lineage>
</organism>
<dbReference type="Proteomes" id="UP001063166">
    <property type="component" value="Unassembled WGS sequence"/>
</dbReference>
<comment type="caution">
    <text evidence="2">The sequence shown here is derived from an EMBL/GenBank/DDBJ whole genome shotgun (WGS) entry which is preliminary data.</text>
</comment>
<reference evidence="2" key="1">
    <citation type="submission" date="2022-07" db="EMBL/GenBank/DDBJ databases">
        <title>The genome of Lyophyllum shimeji provides insight into the initial evolution of ectomycorrhizal fungal genome.</title>
        <authorList>
            <person name="Kobayashi Y."/>
            <person name="Shibata T."/>
            <person name="Hirakawa H."/>
            <person name="Shigenobu S."/>
            <person name="Nishiyama T."/>
            <person name="Yamada A."/>
            <person name="Hasebe M."/>
            <person name="Kawaguchi M."/>
        </authorList>
    </citation>
    <scope>NUCLEOTIDE SEQUENCE</scope>
    <source>
        <strain evidence="2">AT787</strain>
    </source>
</reference>
<dbReference type="AlphaFoldDB" id="A0A9P3PN42"/>
<gene>
    <name evidence="2" type="ORF">LshimejAT787_0505560</name>
</gene>
<feature type="region of interest" description="Disordered" evidence="1">
    <location>
        <begin position="1"/>
        <end position="28"/>
    </location>
</feature>
<sequence>MAASRRIALDVGDGWPGEGTAKEGSATSWQHHRASLSTLARQIANIPRPPFGPTQRPAVLTLLDSITCQNFLLRLRPLLQGSNSHSGARTTEAVDLSSRAYSSMSLRSKLVCAVNRAGSRRAPLITLEHPRGMGKQVKQERRRAYYEKEQQSCRLAAWWRTRSAAKTFEDIDKA</sequence>
<proteinExistence type="predicted"/>
<keyword evidence="3" id="KW-1185">Reference proteome</keyword>